<dbReference type="AlphaFoldDB" id="A0A382KI21"/>
<proteinExistence type="predicted"/>
<protein>
    <recommendedName>
        <fullName evidence="2">Glycosyltransferase subfamily 4-like N-terminal domain-containing protein</fullName>
    </recommendedName>
</protein>
<gene>
    <name evidence="1" type="ORF">METZ01_LOCUS275471</name>
</gene>
<organism evidence="1">
    <name type="scientific">marine metagenome</name>
    <dbReference type="NCBI Taxonomy" id="408172"/>
    <lineage>
        <taxon>unclassified sequences</taxon>
        <taxon>metagenomes</taxon>
        <taxon>ecological metagenomes</taxon>
    </lineage>
</organism>
<dbReference type="EMBL" id="UINC01080040">
    <property type="protein sequence ID" value="SVC22617.1"/>
    <property type="molecule type" value="Genomic_DNA"/>
</dbReference>
<sequence length="85" mass="9588">MRIVYTVLDGRMSGGQVICGHLMASAISAGHQVCLITPSQGEFTEKLKSRSIEVVQMPMERTFFFHRAVAFAKFLRDWEADLVHC</sequence>
<accession>A0A382KI21</accession>
<dbReference type="SUPFAM" id="SSF53756">
    <property type="entry name" value="UDP-Glycosyltransferase/glycogen phosphorylase"/>
    <property type="match status" value="1"/>
</dbReference>
<reference evidence="1" key="1">
    <citation type="submission" date="2018-05" db="EMBL/GenBank/DDBJ databases">
        <authorList>
            <person name="Lanie J.A."/>
            <person name="Ng W.-L."/>
            <person name="Kazmierczak K.M."/>
            <person name="Andrzejewski T.M."/>
            <person name="Davidsen T.M."/>
            <person name="Wayne K.J."/>
            <person name="Tettelin H."/>
            <person name="Glass J.I."/>
            <person name="Rusch D."/>
            <person name="Podicherti R."/>
            <person name="Tsui H.-C.T."/>
            <person name="Winkler M.E."/>
        </authorList>
    </citation>
    <scope>NUCLEOTIDE SEQUENCE</scope>
</reference>
<name>A0A382KI21_9ZZZZ</name>
<evidence type="ECO:0008006" key="2">
    <source>
        <dbReference type="Google" id="ProtNLM"/>
    </source>
</evidence>
<dbReference type="Gene3D" id="3.40.50.2000">
    <property type="entry name" value="Glycogen Phosphorylase B"/>
    <property type="match status" value="1"/>
</dbReference>
<evidence type="ECO:0000313" key="1">
    <source>
        <dbReference type="EMBL" id="SVC22617.1"/>
    </source>
</evidence>
<feature type="non-terminal residue" evidence="1">
    <location>
        <position position="85"/>
    </location>
</feature>